<dbReference type="RefSeq" id="WP_012450503.1">
    <property type="nucleotide sequence ID" value="NZ_CP010520.1"/>
</dbReference>
<dbReference type="OrthoDB" id="1936118at2"/>
<gene>
    <name evidence="1" type="ORF">EXM65_09745</name>
    <name evidence="2" type="ORF">FC774_07465</name>
    <name evidence="3" type="ORF">FDB51_00985</name>
</gene>
<dbReference type="EMBL" id="SWOV01000015">
    <property type="protein sequence ID" value="NFF87712.1"/>
    <property type="molecule type" value="Genomic_DNA"/>
</dbReference>
<protein>
    <submittedName>
        <fullName evidence="2">Uncharacterized protein</fullName>
    </submittedName>
</protein>
<organism evidence="2 6">
    <name type="scientific">Clostridium botulinum</name>
    <dbReference type="NCBI Taxonomy" id="1491"/>
    <lineage>
        <taxon>Bacteria</taxon>
        <taxon>Bacillati</taxon>
        <taxon>Bacillota</taxon>
        <taxon>Clostridia</taxon>
        <taxon>Eubacteriales</taxon>
        <taxon>Clostridiaceae</taxon>
        <taxon>Clostridium</taxon>
    </lineage>
</organism>
<name>A0A0C2N2W7_CLOBO</name>
<dbReference type="Proteomes" id="UP000473681">
    <property type="component" value="Unassembled WGS sequence"/>
</dbReference>
<proteinExistence type="predicted"/>
<dbReference type="Proteomes" id="UP000476820">
    <property type="component" value="Unassembled WGS sequence"/>
</dbReference>
<sequence>MNIIGCVLILKDDFNNILVLKKKVKRGQQEIWSLLNTPLKGKKDCEKSLSKAANKMLKTVLFQLEEFKEFSINEEEAVKVYTGVLRERYVLDKIYSDANWISKNNLEKYEFEEIDRRILDEYFK</sequence>
<evidence type="ECO:0000313" key="6">
    <source>
        <dbReference type="Proteomes" id="UP000476820"/>
    </source>
</evidence>
<evidence type="ECO:0000313" key="1">
    <source>
        <dbReference type="EMBL" id="NFA42847.1"/>
    </source>
</evidence>
<accession>A0A0C2N2W7</accession>
<comment type="caution">
    <text evidence="2">The sequence shown here is derived from an EMBL/GenBank/DDBJ whole genome shotgun (WGS) entry which is preliminary data.</text>
</comment>
<dbReference type="EMBL" id="SGKU01000024">
    <property type="protein sequence ID" value="NFA42847.1"/>
    <property type="molecule type" value="Genomic_DNA"/>
</dbReference>
<evidence type="ECO:0000313" key="5">
    <source>
        <dbReference type="Proteomes" id="UP000473681"/>
    </source>
</evidence>
<dbReference type="AlphaFoldDB" id="A0A0C2N2W7"/>
<evidence type="ECO:0000313" key="2">
    <source>
        <dbReference type="EMBL" id="NFF87712.1"/>
    </source>
</evidence>
<evidence type="ECO:0000313" key="3">
    <source>
        <dbReference type="EMBL" id="NFN33726.1"/>
    </source>
</evidence>
<dbReference type="EMBL" id="SWVK01000001">
    <property type="protein sequence ID" value="NFN33726.1"/>
    <property type="molecule type" value="Genomic_DNA"/>
</dbReference>
<reference evidence="1 4" key="1">
    <citation type="submission" date="2019-02" db="EMBL/GenBank/DDBJ databases">
        <title>Genome sequencing of Clostridium botulinum clinical isolates.</title>
        <authorList>
            <person name="Brunt J."/>
            <person name="Van Vliet A.H.M."/>
            <person name="Stringer S.C."/>
            <person name="Grant K.A."/>
            <person name="Carter A.C."/>
            <person name="Peck M.W."/>
        </authorList>
    </citation>
    <scope>NUCLEOTIDE SEQUENCE [LARGE SCALE GENOMIC DNA]</scope>
    <source>
        <strain evidence="1 4">H113700579</strain>
    </source>
</reference>
<reference evidence="5 6" key="2">
    <citation type="submission" date="2019-04" db="EMBL/GenBank/DDBJ databases">
        <title>Genome sequencing of Clostridium botulinum Groups I-IV and Clostridium butyricum.</title>
        <authorList>
            <person name="Brunt J."/>
            <person name="Van Vliet A.H.M."/>
            <person name="Stringer S.C."/>
            <person name="Carter A.T."/>
            <person name="Peck M.W."/>
        </authorList>
    </citation>
    <scope>NUCLEOTIDE SEQUENCE [LARGE SCALE GENOMIC DNA]</scope>
    <source>
        <strain evidence="2 6">1605</strain>
        <strain evidence="3 5">CB-K-33E</strain>
    </source>
</reference>
<dbReference type="Proteomes" id="UP000472355">
    <property type="component" value="Unassembled WGS sequence"/>
</dbReference>
<evidence type="ECO:0000313" key="4">
    <source>
        <dbReference type="Proteomes" id="UP000472355"/>
    </source>
</evidence>